<dbReference type="PROSITE" id="PS51257">
    <property type="entry name" value="PROKAR_LIPOPROTEIN"/>
    <property type="match status" value="1"/>
</dbReference>
<evidence type="ECO:0000256" key="1">
    <source>
        <dbReference type="SAM" id="SignalP"/>
    </source>
</evidence>
<accession>A0A161HRV8</accession>
<dbReference type="Pfam" id="PF20311">
    <property type="entry name" value="DUF6607"/>
    <property type="match status" value="1"/>
</dbReference>
<dbReference type="KEGG" id="dko:I596_3634"/>
<gene>
    <name evidence="2" type="ORF">I596_3634</name>
</gene>
<evidence type="ECO:0008006" key="4">
    <source>
        <dbReference type="Google" id="ProtNLM"/>
    </source>
</evidence>
<reference evidence="2 3" key="1">
    <citation type="submission" date="2016-04" db="EMBL/GenBank/DDBJ databases">
        <title>Complete genome sequence of Dokdonella koreensis DS-123T.</title>
        <authorList>
            <person name="Kim J.F."/>
            <person name="Lee H."/>
            <person name="Kwak M.-J."/>
        </authorList>
    </citation>
    <scope>NUCLEOTIDE SEQUENCE [LARGE SCALE GENOMIC DNA]</scope>
    <source>
        <strain evidence="2 3">DS-123</strain>
    </source>
</reference>
<dbReference type="Proteomes" id="UP000076830">
    <property type="component" value="Chromosome"/>
</dbReference>
<proteinExistence type="predicted"/>
<dbReference type="EMBL" id="CP015249">
    <property type="protein sequence ID" value="ANB19622.1"/>
    <property type="molecule type" value="Genomic_DNA"/>
</dbReference>
<dbReference type="RefSeq" id="WP_223303863.1">
    <property type="nucleotide sequence ID" value="NZ_CP015249.1"/>
</dbReference>
<sequence length="345" mass="38225">MRLLAIAASALALTACAGTAPKKPAGATAATLPAAPAVYTRPCAGLPPTAQNTFECDRRSILAMAGEFRVRFTFDETAALAPGYQPKAPQRSGGTELVEVVSDDGASIVLQHILVMKMGEDVHVIKHWRQDWHYQPTQILRYRGNGRFQTEPVAATDAEGAWSQVVYEVDDAPRYAGIGRWRHDAGVDAWESDLTRRPLPRREFTKRSDYQALDVINRHTLTPAGWVHEQDNTKVVLRADGTEQALAREHGINSYTRITDHDFGPGRAYWRKTKAYWADVRAEWARGFALHPSFVLSPEPNGEPRITEFFAQAERAGNGETVSRAEIDAVMTRYGLALTEESITP</sequence>
<evidence type="ECO:0000313" key="3">
    <source>
        <dbReference type="Proteomes" id="UP000076830"/>
    </source>
</evidence>
<dbReference type="STRING" id="1300342.I596_3634"/>
<feature type="signal peptide" evidence="1">
    <location>
        <begin position="1"/>
        <end position="17"/>
    </location>
</feature>
<name>A0A161HRV8_9GAMM</name>
<protein>
    <recommendedName>
        <fullName evidence="4">Lipoprotein</fullName>
    </recommendedName>
</protein>
<organism evidence="2 3">
    <name type="scientific">Dokdonella koreensis DS-123</name>
    <dbReference type="NCBI Taxonomy" id="1300342"/>
    <lineage>
        <taxon>Bacteria</taxon>
        <taxon>Pseudomonadati</taxon>
        <taxon>Pseudomonadota</taxon>
        <taxon>Gammaproteobacteria</taxon>
        <taxon>Lysobacterales</taxon>
        <taxon>Rhodanobacteraceae</taxon>
        <taxon>Dokdonella</taxon>
    </lineage>
</organism>
<keyword evidence="3" id="KW-1185">Reference proteome</keyword>
<keyword evidence="1" id="KW-0732">Signal</keyword>
<evidence type="ECO:0000313" key="2">
    <source>
        <dbReference type="EMBL" id="ANB19622.1"/>
    </source>
</evidence>
<dbReference type="InterPro" id="IPR046715">
    <property type="entry name" value="DUF6607"/>
</dbReference>
<feature type="chain" id="PRO_5007822729" description="Lipoprotein" evidence="1">
    <location>
        <begin position="18"/>
        <end position="345"/>
    </location>
</feature>
<dbReference type="AlphaFoldDB" id="A0A161HRV8"/>